<dbReference type="AlphaFoldDB" id="A0AA97P143"/>
<accession>A0AA97P143</accession>
<evidence type="ECO:0000313" key="1">
    <source>
        <dbReference type="EMBL" id="ELQ40008.1"/>
    </source>
</evidence>
<gene>
    <name evidence="1" type="ORF">OOU_Y34scaffold00464g90</name>
</gene>
<name>A0AA97P143_PYRO3</name>
<sequence>MYVASVAKKHLEVLGSSRQEGKVYYIHTYSRLTSTEWTRERERACLAWPGWHRVILSNEPQTLAALETIGPDERCLIASHRNFGWLLAPREVNLS</sequence>
<protein>
    <submittedName>
        <fullName evidence="1">Uncharacterized protein</fullName>
    </submittedName>
</protein>
<proteinExistence type="predicted"/>
<organism evidence="1">
    <name type="scientific">Pyricularia oryzae (strain Y34)</name>
    <name type="common">Rice blast fungus</name>
    <name type="synonym">Magnaporthe oryzae</name>
    <dbReference type="NCBI Taxonomy" id="1143189"/>
    <lineage>
        <taxon>Eukaryota</taxon>
        <taxon>Fungi</taxon>
        <taxon>Dikarya</taxon>
        <taxon>Ascomycota</taxon>
        <taxon>Pezizomycotina</taxon>
        <taxon>Sordariomycetes</taxon>
        <taxon>Sordariomycetidae</taxon>
        <taxon>Magnaporthales</taxon>
        <taxon>Pyriculariaceae</taxon>
        <taxon>Pyricularia</taxon>
    </lineage>
</organism>
<dbReference type="Proteomes" id="UP000011086">
    <property type="component" value="Unassembled WGS sequence"/>
</dbReference>
<reference evidence="1" key="1">
    <citation type="journal article" date="2012" name="PLoS Genet.">
        <title>Comparative analysis of the genomes of two field isolates of the rice blast fungus Magnaporthe oryzae.</title>
        <authorList>
            <person name="Xue M."/>
            <person name="Yang J."/>
            <person name="Li Z."/>
            <person name="Hu S."/>
            <person name="Yao N."/>
            <person name="Dean R.A."/>
            <person name="Zhao W."/>
            <person name="Shen M."/>
            <person name="Zhang H."/>
            <person name="Li C."/>
            <person name="Liu L."/>
            <person name="Cao L."/>
            <person name="Xu X."/>
            <person name="Xing Y."/>
            <person name="Hsiang T."/>
            <person name="Zhang Z."/>
            <person name="Xu J.R."/>
            <person name="Peng Y.L."/>
        </authorList>
    </citation>
    <scope>NUCLEOTIDE SEQUENCE</scope>
    <source>
        <strain evidence="1">Y34</strain>
    </source>
</reference>
<dbReference type="EMBL" id="JH793434">
    <property type="protein sequence ID" value="ELQ40008.1"/>
    <property type="molecule type" value="Genomic_DNA"/>
</dbReference>